<dbReference type="Proteomes" id="UP000283713">
    <property type="component" value="Unassembled WGS sequence"/>
</dbReference>
<comment type="caution">
    <text evidence="1">The sequence shown here is derived from an EMBL/GenBank/DDBJ whole genome shotgun (WGS) entry which is preliminary data.</text>
</comment>
<accession>A0A414XW06</accession>
<protein>
    <submittedName>
        <fullName evidence="1">Uncharacterized protein</fullName>
    </submittedName>
</protein>
<gene>
    <name evidence="1" type="ORF">DW193_11745</name>
</gene>
<proteinExistence type="predicted"/>
<name>A0A414XW06_PHOVU</name>
<dbReference type="EMBL" id="QRKA01000016">
    <property type="protein sequence ID" value="RHH78080.1"/>
    <property type="molecule type" value="Genomic_DNA"/>
</dbReference>
<sequence length="93" mass="10539">MTGSLERGIPVSYMPRPVFCLVQSKAWRKKYRNGVRIIFSCQPARKGRLACDKAKSYLCREEPGISADGYLKNRCLFEGIKKTGITLDGYSRC</sequence>
<organism evidence="1 2">
    <name type="scientific">Phocaeicola vulgatus</name>
    <name type="common">Bacteroides vulgatus</name>
    <dbReference type="NCBI Taxonomy" id="821"/>
    <lineage>
        <taxon>Bacteria</taxon>
        <taxon>Pseudomonadati</taxon>
        <taxon>Bacteroidota</taxon>
        <taxon>Bacteroidia</taxon>
        <taxon>Bacteroidales</taxon>
        <taxon>Bacteroidaceae</taxon>
        <taxon>Phocaeicola</taxon>
    </lineage>
</organism>
<evidence type="ECO:0000313" key="2">
    <source>
        <dbReference type="Proteomes" id="UP000283713"/>
    </source>
</evidence>
<evidence type="ECO:0000313" key="1">
    <source>
        <dbReference type="EMBL" id="RHH78080.1"/>
    </source>
</evidence>
<dbReference type="AlphaFoldDB" id="A0A414XW06"/>
<reference evidence="1 2" key="1">
    <citation type="submission" date="2018-08" db="EMBL/GenBank/DDBJ databases">
        <title>A genome reference for cultivated species of the human gut microbiota.</title>
        <authorList>
            <person name="Zou Y."/>
            <person name="Xue W."/>
            <person name="Luo G."/>
        </authorList>
    </citation>
    <scope>NUCLEOTIDE SEQUENCE [LARGE SCALE GENOMIC DNA]</scope>
    <source>
        <strain evidence="1 2">AM16-6</strain>
    </source>
</reference>